<dbReference type="AlphaFoldDB" id="A0A380W722"/>
<protein>
    <recommendedName>
        <fullName evidence="2">Alpha/beta hydrolase domain-containing protein</fullName>
    </recommendedName>
</protein>
<dbReference type="Pfam" id="PF20091">
    <property type="entry name" value="Abhydrolase_10"/>
    <property type="match status" value="1"/>
</dbReference>
<evidence type="ECO:0000313" key="4">
    <source>
        <dbReference type="Proteomes" id="UP000254343"/>
    </source>
</evidence>
<keyword evidence="1" id="KW-0732">Signal</keyword>
<feature type="domain" description="Alpha/beta hydrolase" evidence="2">
    <location>
        <begin position="222"/>
        <end position="641"/>
    </location>
</feature>
<proteinExistence type="predicted"/>
<name>A0A380W722_AFIFE</name>
<accession>A0A380W722</accession>
<reference evidence="3 4" key="1">
    <citation type="submission" date="2018-06" db="EMBL/GenBank/DDBJ databases">
        <authorList>
            <consortium name="Pathogen Informatics"/>
            <person name="Doyle S."/>
        </authorList>
    </citation>
    <scope>NUCLEOTIDE SEQUENCE [LARGE SCALE GENOMIC DNA]</scope>
    <source>
        <strain evidence="3 4">NCTC12722</strain>
    </source>
</reference>
<sequence length="647" mass="70217">MKRLFAAASALAVTMTATPSNAKVIKFEILKTESPAFGGRTFGSVGTYDRVFARATIALAPSDPHNGIIADIEHAPRDAQGLVQATTDVQMLRPTNAAHGNRRLFYEVLNRGSKLGLALFDDTPKVINDPETAEDAGNGFLMRKGYTVVWSGWQGDLTPGEGRMTFSPPVVSGITGLACEEYIFDHENNPATAKLSYPAADLDVAHAKLSVREAEADQRATPVDLSFTFTDDTHISIKRPAGFDAGAIYELIYQAKNPKVMGMGFAATRDIVSFLRYEKADAAGGANPLAGQVDKAIGFGLSQSGRFLHDYLYLGFNGDEAGRMVFDGVMPHISGGKKTFTNYRFSQPGRSPYEHADMLYPGSEFPFTYTTTTDVLTGRTDGILKRCEEQKNCPKILKSDSEIEFYQQRAALVSTGTDGKPVEIPDNVRVYFLSNLQHYALAHAKSAMVKQCKYPSNPLNAGPSVRALLVALDAWITDGTAPPPSRYPSVADGTLVAPDAKDVGFPANPAFPYTERLARPTLIDFSEMPPAKIKPYPIFVPKTDADGRAIAGVHLPTLEAPIATHTGWNIRKAGFSEGELCDNNGSMIPFAATKEERLKTGDPRLSLAERYPHPGDRAAAVEKAAKQLVQDRLLLKEDVKTFTDAVN</sequence>
<evidence type="ECO:0000259" key="2">
    <source>
        <dbReference type="Pfam" id="PF20091"/>
    </source>
</evidence>
<gene>
    <name evidence="3" type="ORF">NCTC12722_01599</name>
</gene>
<feature type="signal peptide" evidence="1">
    <location>
        <begin position="1"/>
        <end position="22"/>
    </location>
</feature>
<dbReference type="Proteomes" id="UP000254343">
    <property type="component" value="Unassembled WGS sequence"/>
</dbReference>
<feature type="chain" id="PRO_5016682546" description="Alpha/beta hydrolase domain-containing protein" evidence="1">
    <location>
        <begin position="23"/>
        <end position="647"/>
    </location>
</feature>
<dbReference type="InterPro" id="IPR045394">
    <property type="entry name" value="Abhydrolase_dom"/>
</dbReference>
<evidence type="ECO:0000313" key="3">
    <source>
        <dbReference type="EMBL" id="SUU84409.1"/>
    </source>
</evidence>
<evidence type="ECO:0000256" key="1">
    <source>
        <dbReference type="SAM" id="SignalP"/>
    </source>
</evidence>
<dbReference type="EMBL" id="UIGB01000001">
    <property type="protein sequence ID" value="SUU84409.1"/>
    <property type="molecule type" value="Genomic_DNA"/>
</dbReference>
<organism evidence="3 4">
    <name type="scientific">Afipia felis</name>
    <name type="common">Cat scratch disease bacillus</name>
    <dbReference type="NCBI Taxonomy" id="1035"/>
    <lineage>
        <taxon>Bacteria</taxon>
        <taxon>Pseudomonadati</taxon>
        <taxon>Pseudomonadota</taxon>
        <taxon>Alphaproteobacteria</taxon>
        <taxon>Hyphomicrobiales</taxon>
        <taxon>Nitrobacteraceae</taxon>
        <taxon>Afipia</taxon>
    </lineage>
</organism>
<dbReference type="RefSeq" id="WP_002715236.1">
    <property type="nucleotide sequence ID" value="NZ_UFSI01000001.1"/>
</dbReference>